<keyword evidence="5" id="KW-0997">Cell inner membrane</keyword>
<keyword evidence="8 15" id="KW-0812">Transmembrane</keyword>
<reference evidence="18 19" key="1">
    <citation type="submission" date="2016-10" db="EMBL/GenBank/DDBJ databases">
        <authorList>
            <person name="de Groot N.N."/>
        </authorList>
    </citation>
    <scope>NUCLEOTIDE SEQUENCE [LARGE SCALE GENOMIC DNA]</scope>
    <source>
        <strain evidence="18 19">DSM 19547</strain>
    </source>
</reference>
<dbReference type="RefSeq" id="WP_093419438.1">
    <property type="nucleotide sequence ID" value="NZ_FOXA01000003.1"/>
</dbReference>
<dbReference type="PROSITE" id="PS50885">
    <property type="entry name" value="HAMP"/>
    <property type="match status" value="1"/>
</dbReference>
<dbReference type="InterPro" id="IPR005467">
    <property type="entry name" value="His_kinase_dom"/>
</dbReference>
<dbReference type="InterPro" id="IPR003594">
    <property type="entry name" value="HATPase_dom"/>
</dbReference>
<dbReference type="Gene3D" id="3.30.565.10">
    <property type="entry name" value="Histidine kinase-like ATPase, C-terminal domain"/>
    <property type="match status" value="1"/>
</dbReference>
<dbReference type="EC" id="2.7.13.3" evidence="3"/>
<dbReference type="SMART" id="SM00387">
    <property type="entry name" value="HATPase_c"/>
    <property type="match status" value="1"/>
</dbReference>
<dbReference type="InterPro" id="IPR050980">
    <property type="entry name" value="2C_sensor_his_kinase"/>
</dbReference>
<keyword evidence="14 15" id="KW-0472">Membrane</keyword>
<keyword evidence="10 18" id="KW-0418">Kinase</keyword>
<evidence type="ECO:0000256" key="9">
    <source>
        <dbReference type="ARBA" id="ARBA00022741"/>
    </source>
</evidence>
<evidence type="ECO:0000256" key="4">
    <source>
        <dbReference type="ARBA" id="ARBA00022475"/>
    </source>
</evidence>
<dbReference type="InterPro" id="IPR003661">
    <property type="entry name" value="HisK_dim/P_dom"/>
</dbReference>
<sequence>MTFRWLKRYMPRSLYARGALILLVPVLTIQLVVSVVFIQRHFEGVTEQMSRNVILELGYLLDLAAAAPDAAAARARVGFAAEALALDIDLPADIGDPQDERLFYDLSGRVVTSELRAALPVAAVDLSDIRRVAITLATPHGPMEVSFRRSRVSASNPHQLLVLMVVVSLLMTLVAYAFLRNQLRPIARLAAAAEAFGKGRILPYRPGGATEVRSAGSAFLDMRNRIERQTQQRTLMLSGVSHDLRTPLTRMKLELSMLEDGPESEALRQDVNDMEKMLDTFLDFARLEALDDAVETDPLALARELVEKSRRAGQPVELGTAEGDGTAMLRPLAIERALDNLVTNAVRHGTRARVSCTLSGRAVRFSVEDDGSGIPAEARDEAMKPFQRLDAARNQNRGGGVGLGLAIAADIARQHGGALRLGESEMGGLRADLVLAR</sequence>
<dbReference type="InterPro" id="IPR036097">
    <property type="entry name" value="HisK_dim/P_sf"/>
</dbReference>
<feature type="domain" description="HAMP" evidence="17">
    <location>
        <begin position="180"/>
        <end position="231"/>
    </location>
</feature>
<dbReference type="Pfam" id="PF00672">
    <property type="entry name" value="HAMP"/>
    <property type="match status" value="1"/>
</dbReference>
<dbReference type="PROSITE" id="PS50109">
    <property type="entry name" value="HIS_KIN"/>
    <property type="match status" value="1"/>
</dbReference>
<evidence type="ECO:0000256" key="7">
    <source>
        <dbReference type="ARBA" id="ARBA00022679"/>
    </source>
</evidence>
<dbReference type="EMBL" id="FOXA01000003">
    <property type="protein sequence ID" value="SFP20840.1"/>
    <property type="molecule type" value="Genomic_DNA"/>
</dbReference>
<accession>A0A1I5NGM2</accession>
<dbReference type="AlphaFoldDB" id="A0A1I5NGM2"/>
<dbReference type="Gene3D" id="1.10.287.130">
    <property type="match status" value="1"/>
</dbReference>
<dbReference type="CDD" id="cd00082">
    <property type="entry name" value="HisKA"/>
    <property type="match status" value="1"/>
</dbReference>
<dbReference type="Pfam" id="PF00512">
    <property type="entry name" value="HisKA"/>
    <property type="match status" value="1"/>
</dbReference>
<evidence type="ECO:0000256" key="14">
    <source>
        <dbReference type="ARBA" id="ARBA00023136"/>
    </source>
</evidence>
<comment type="catalytic activity">
    <reaction evidence="1">
        <text>ATP + protein L-histidine = ADP + protein N-phospho-L-histidine.</text>
        <dbReference type="EC" id="2.7.13.3"/>
    </reaction>
</comment>
<dbReference type="SUPFAM" id="SSF47384">
    <property type="entry name" value="Homodimeric domain of signal transducing histidine kinase"/>
    <property type="match status" value="1"/>
</dbReference>
<dbReference type="InterPro" id="IPR003660">
    <property type="entry name" value="HAMP_dom"/>
</dbReference>
<evidence type="ECO:0000256" key="12">
    <source>
        <dbReference type="ARBA" id="ARBA00022989"/>
    </source>
</evidence>
<gene>
    <name evidence="18" type="ORF">SAMN04488047_103282</name>
</gene>
<dbReference type="InterPro" id="IPR036890">
    <property type="entry name" value="HATPase_C_sf"/>
</dbReference>
<dbReference type="SUPFAM" id="SSF55874">
    <property type="entry name" value="ATPase domain of HSP90 chaperone/DNA topoisomerase II/histidine kinase"/>
    <property type="match status" value="1"/>
</dbReference>
<evidence type="ECO:0000256" key="5">
    <source>
        <dbReference type="ARBA" id="ARBA00022519"/>
    </source>
</evidence>
<evidence type="ECO:0000256" key="13">
    <source>
        <dbReference type="ARBA" id="ARBA00023012"/>
    </source>
</evidence>
<organism evidence="18 19">
    <name type="scientific">Tranquillimonas alkanivorans</name>
    <dbReference type="NCBI Taxonomy" id="441119"/>
    <lineage>
        <taxon>Bacteria</taxon>
        <taxon>Pseudomonadati</taxon>
        <taxon>Pseudomonadota</taxon>
        <taxon>Alphaproteobacteria</taxon>
        <taxon>Rhodobacterales</taxon>
        <taxon>Roseobacteraceae</taxon>
        <taxon>Tranquillimonas</taxon>
    </lineage>
</organism>
<evidence type="ECO:0000256" key="6">
    <source>
        <dbReference type="ARBA" id="ARBA00022553"/>
    </source>
</evidence>
<name>A0A1I5NGM2_9RHOB</name>
<keyword evidence="9" id="KW-0547">Nucleotide-binding</keyword>
<dbReference type="Gene3D" id="6.10.340.10">
    <property type="match status" value="1"/>
</dbReference>
<dbReference type="GO" id="GO:0005524">
    <property type="term" value="F:ATP binding"/>
    <property type="evidence" value="ECO:0007669"/>
    <property type="project" value="UniProtKB-KW"/>
</dbReference>
<evidence type="ECO:0000313" key="18">
    <source>
        <dbReference type="EMBL" id="SFP20840.1"/>
    </source>
</evidence>
<evidence type="ECO:0000256" key="15">
    <source>
        <dbReference type="SAM" id="Phobius"/>
    </source>
</evidence>
<dbReference type="GO" id="GO:0000155">
    <property type="term" value="F:phosphorelay sensor kinase activity"/>
    <property type="evidence" value="ECO:0007669"/>
    <property type="project" value="InterPro"/>
</dbReference>
<evidence type="ECO:0000259" key="17">
    <source>
        <dbReference type="PROSITE" id="PS50885"/>
    </source>
</evidence>
<dbReference type="InterPro" id="IPR004358">
    <property type="entry name" value="Sig_transdc_His_kin-like_C"/>
</dbReference>
<dbReference type="Pfam" id="PF02518">
    <property type="entry name" value="HATPase_c"/>
    <property type="match status" value="1"/>
</dbReference>
<keyword evidence="19" id="KW-1185">Reference proteome</keyword>
<dbReference type="PANTHER" id="PTHR44936:SF5">
    <property type="entry name" value="SENSOR HISTIDINE KINASE ENVZ"/>
    <property type="match status" value="1"/>
</dbReference>
<evidence type="ECO:0000313" key="19">
    <source>
        <dbReference type="Proteomes" id="UP000199356"/>
    </source>
</evidence>
<keyword evidence="6" id="KW-0597">Phosphoprotein</keyword>
<evidence type="ECO:0000256" key="10">
    <source>
        <dbReference type="ARBA" id="ARBA00022777"/>
    </source>
</evidence>
<protein>
    <recommendedName>
        <fullName evidence="3">histidine kinase</fullName>
        <ecNumber evidence="3">2.7.13.3</ecNumber>
    </recommendedName>
</protein>
<dbReference type="PRINTS" id="PR00344">
    <property type="entry name" value="BCTRLSENSOR"/>
</dbReference>
<evidence type="ECO:0000256" key="3">
    <source>
        <dbReference type="ARBA" id="ARBA00012438"/>
    </source>
</evidence>
<feature type="transmembrane region" description="Helical" evidence="15">
    <location>
        <begin position="160"/>
        <end position="179"/>
    </location>
</feature>
<evidence type="ECO:0000259" key="16">
    <source>
        <dbReference type="PROSITE" id="PS50109"/>
    </source>
</evidence>
<keyword evidence="7" id="KW-0808">Transferase</keyword>
<evidence type="ECO:0000256" key="2">
    <source>
        <dbReference type="ARBA" id="ARBA00004429"/>
    </source>
</evidence>
<keyword evidence="12 15" id="KW-1133">Transmembrane helix</keyword>
<evidence type="ECO:0000256" key="11">
    <source>
        <dbReference type="ARBA" id="ARBA00022840"/>
    </source>
</evidence>
<keyword evidence="4" id="KW-1003">Cell membrane</keyword>
<proteinExistence type="predicted"/>
<comment type="subcellular location">
    <subcellularLocation>
        <location evidence="2">Cell inner membrane</location>
        <topology evidence="2">Multi-pass membrane protein</topology>
    </subcellularLocation>
</comment>
<evidence type="ECO:0000256" key="8">
    <source>
        <dbReference type="ARBA" id="ARBA00022692"/>
    </source>
</evidence>
<dbReference type="STRING" id="441119.SAMN04488047_103282"/>
<keyword evidence="13" id="KW-0902">Two-component regulatory system</keyword>
<dbReference type="SMART" id="SM00388">
    <property type="entry name" value="HisKA"/>
    <property type="match status" value="1"/>
</dbReference>
<feature type="domain" description="Histidine kinase" evidence="16">
    <location>
        <begin position="239"/>
        <end position="437"/>
    </location>
</feature>
<dbReference type="PANTHER" id="PTHR44936">
    <property type="entry name" value="SENSOR PROTEIN CREC"/>
    <property type="match status" value="1"/>
</dbReference>
<keyword evidence="11" id="KW-0067">ATP-binding</keyword>
<dbReference type="Proteomes" id="UP000199356">
    <property type="component" value="Unassembled WGS sequence"/>
</dbReference>
<dbReference type="OrthoDB" id="9804645at2"/>
<evidence type="ECO:0000256" key="1">
    <source>
        <dbReference type="ARBA" id="ARBA00000085"/>
    </source>
</evidence>
<dbReference type="GO" id="GO:0005886">
    <property type="term" value="C:plasma membrane"/>
    <property type="evidence" value="ECO:0007669"/>
    <property type="project" value="UniProtKB-SubCell"/>
</dbReference>